<evidence type="ECO:0000256" key="1">
    <source>
        <dbReference type="SAM" id="MobiDB-lite"/>
    </source>
</evidence>
<organism evidence="2 3">
    <name type="scientific">Lentithecium fluviatile CBS 122367</name>
    <dbReference type="NCBI Taxonomy" id="1168545"/>
    <lineage>
        <taxon>Eukaryota</taxon>
        <taxon>Fungi</taxon>
        <taxon>Dikarya</taxon>
        <taxon>Ascomycota</taxon>
        <taxon>Pezizomycotina</taxon>
        <taxon>Dothideomycetes</taxon>
        <taxon>Pleosporomycetidae</taxon>
        <taxon>Pleosporales</taxon>
        <taxon>Massarineae</taxon>
        <taxon>Lentitheciaceae</taxon>
        <taxon>Lentithecium</taxon>
    </lineage>
</organism>
<feature type="compositionally biased region" description="Low complexity" evidence="1">
    <location>
        <begin position="26"/>
        <end position="38"/>
    </location>
</feature>
<proteinExistence type="predicted"/>
<dbReference type="Proteomes" id="UP000799291">
    <property type="component" value="Unassembled WGS sequence"/>
</dbReference>
<evidence type="ECO:0000313" key="3">
    <source>
        <dbReference type="Proteomes" id="UP000799291"/>
    </source>
</evidence>
<dbReference type="Gene3D" id="3.40.50.720">
    <property type="entry name" value="NAD(P)-binding Rossmann-like Domain"/>
    <property type="match status" value="1"/>
</dbReference>
<feature type="region of interest" description="Disordered" evidence="1">
    <location>
        <begin position="1"/>
        <end position="50"/>
    </location>
</feature>
<name>A0A6G1J682_9PLEO</name>
<dbReference type="AlphaFoldDB" id="A0A6G1J682"/>
<sequence length="220" mass="24223">MPPYTSSIPITGDTQAWATTAPSPSPNNLSTPSSSSPLEQAQQHSPHHKRGPWLRQRCIYTSRPLAPSPKSETSQTPSTVECTDDGIEKNFAVNYVGHVLLFHLLALCLMEYARFVVVGSGYMIRRWDGVLYQRTPHLRKSHNLAQKMPRKHSGMERRRVVDACTLLIFLASLGPHGQGHGSDGSGLHAWNGACSQFAKVGKVDYGERVTEVHLGVEEGL</sequence>
<gene>
    <name evidence="2" type="ORF">K458DRAFT_387699</name>
</gene>
<protein>
    <submittedName>
        <fullName evidence="2">Uncharacterized protein</fullName>
    </submittedName>
</protein>
<evidence type="ECO:0000313" key="2">
    <source>
        <dbReference type="EMBL" id="KAF2685745.1"/>
    </source>
</evidence>
<accession>A0A6G1J682</accession>
<reference evidence="2" key="1">
    <citation type="journal article" date="2020" name="Stud. Mycol.">
        <title>101 Dothideomycetes genomes: a test case for predicting lifestyles and emergence of pathogens.</title>
        <authorList>
            <person name="Haridas S."/>
            <person name="Albert R."/>
            <person name="Binder M."/>
            <person name="Bloem J."/>
            <person name="Labutti K."/>
            <person name="Salamov A."/>
            <person name="Andreopoulos B."/>
            <person name="Baker S."/>
            <person name="Barry K."/>
            <person name="Bills G."/>
            <person name="Bluhm B."/>
            <person name="Cannon C."/>
            <person name="Castanera R."/>
            <person name="Culley D."/>
            <person name="Daum C."/>
            <person name="Ezra D."/>
            <person name="Gonzalez J."/>
            <person name="Henrissat B."/>
            <person name="Kuo A."/>
            <person name="Liang C."/>
            <person name="Lipzen A."/>
            <person name="Lutzoni F."/>
            <person name="Magnuson J."/>
            <person name="Mondo S."/>
            <person name="Nolan M."/>
            <person name="Ohm R."/>
            <person name="Pangilinan J."/>
            <person name="Park H.-J."/>
            <person name="Ramirez L."/>
            <person name="Alfaro M."/>
            <person name="Sun H."/>
            <person name="Tritt A."/>
            <person name="Yoshinaga Y."/>
            <person name="Zwiers L.-H."/>
            <person name="Turgeon B."/>
            <person name="Goodwin S."/>
            <person name="Spatafora J."/>
            <person name="Crous P."/>
            <person name="Grigoriev I."/>
        </authorList>
    </citation>
    <scope>NUCLEOTIDE SEQUENCE</scope>
    <source>
        <strain evidence="2">CBS 122367</strain>
    </source>
</reference>
<dbReference type="OrthoDB" id="542013at2759"/>
<dbReference type="EMBL" id="MU005578">
    <property type="protein sequence ID" value="KAF2685745.1"/>
    <property type="molecule type" value="Genomic_DNA"/>
</dbReference>
<feature type="compositionally biased region" description="Polar residues" evidence="1">
    <location>
        <begin position="1"/>
        <end position="21"/>
    </location>
</feature>
<keyword evidence="3" id="KW-1185">Reference proteome</keyword>